<evidence type="ECO:0000313" key="7">
    <source>
        <dbReference type="Proteomes" id="UP000275069"/>
    </source>
</evidence>
<dbReference type="Pfam" id="PF00005">
    <property type="entry name" value="ABC_tran"/>
    <property type="match status" value="1"/>
</dbReference>
<evidence type="ECO:0000313" key="6">
    <source>
        <dbReference type="EMBL" id="AYG02216.1"/>
    </source>
</evidence>
<keyword evidence="4 6" id="KW-0067">ATP-binding</keyword>
<dbReference type="CDD" id="cd03257">
    <property type="entry name" value="ABC_NikE_OppD_transporters"/>
    <property type="match status" value="1"/>
</dbReference>
<dbReference type="KEGG" id="gry:D7I44_00825"/>
<dbReference type="OrthoDB" id="8481147at2"/>
<dbReference type="Proteomes" id="UP000275069">
    <property type="component" value="Chromosome"/>
</dbReference>
<organism evidence="6 7">
    <name type="scientific">Gryllotalpicola protaetiae</name>
    <dbReference type="NCBI Taxonomy" id="2419771"/>
    <lineage>
        <taxon>Bacteria</taxon>
        <taxon>Bacillati</taxon>
        <taxon>Actinomycetota</taxon>
        <taxon>Actinomycetes</taxon>
        <taxon>Micrococcales</taxon>
        <taxon>Microbacteriaceae</taxon>
        <taxon>Gryllotalpicola</taxon>
    </lineage>
</organism>
<sequence length="274" mass="29314">MNGAPILRAEHLSLRYPGGKQAVSDVSLSISAGTTLGIVGESGSGKSTTAKMILRLLKPAAGGSVVFDGVELTSLPQRSLKRIRRRLQVIPQNPQASFNPRMTVGASVAFNLRVHGATRSVAWDRAAHMLDRVGIPAAYAHRFPRELSGGQLQRCAIARALITEPELVVCDEAVSALDKSVQAQVLNLLAHIQAESGIAYLFVSHDLAVVEHVADHVLVMQHGRVVEEGTAAQIWSAPSQPYTRSLLDAAPDRLLARKPTPSTHAATAWKAPLD</sequence>
<evidence type="ECO:0000256" key="4">
    <source>
        <dbReference type="ARBA" id="ARBA00022840"/>
    </source>
</evidence>
<name>A0A387BMG6_9MICO</name>
<dbReference type="AlphaFoldDB" id="A0A387BMG6"/>
<keyword evidence="7" id="KW-1185">Reference proteome</keyword>
<dbReference type="GO" id="GO:0055085">
    <property type="term" value="P:transmembrane transport"/>
    <property type="evidence" value="ECO:0007669"/>
    <property type="project" value="UniProtKB-ARBA"/>
</dbReference>
<dbReference type="EMBL" id="CP032624">
    <property type="protein sequence ID" value="AYG02216.1"/>
    <property type="molecule type" value="Genomic_DNA"/>
</dbReference>
<dbReference type="PROSITE" id="PS50893">
    <property type="entry name" value="ABC_TRANSPORTER_2"/>
    <property type="match status" value="1"/>
</dbReference>
<gene>
    <name evidence="6" type="ORF">D7I44_00825</name>
</gene>
<comment type="similarity">
    <text evidence="1">Belongs to the ABC transporter superfamily.</text>
</comment>
<keyword evidence="3" id="KW-0547">Nucleotide-binding</keyword>
<feature type="domain" description="ABC transporter" evidence="5">
    <location>
        <begin position="7"/>
        <end position="247"/>
    </location>
</feature>
<dbReference type="Gene3D" id="3.40.50.300">
    <property type="entry name" value="P-loop containing nucleotide triphosphate hydrolases"/>
    <property type="match status" value="1"/>
</dbReference>
<dbReference type="SUPFAM" id="SSF52540">
    <property type="entry name" value="P-loop containing nucleoside triphosphate hydrolases"/>
    <property type="match status" value="1"/>
</dbReference>
<dbReference type="InterPro" id="IPR003593">
    <property type="entry name" value="AAA+_ATPase"/>
</dbReference>
<evidence type="ECO:0000256" key="2">
    <source>
        <dbReference type="ARBA" id="ARBA00022448"/>
    </source>
</evidence>
<keyword evidence="2" id="KW-0813">Transport</keyword>
<dbReference type="GO" id="GO:0005524">
    <property type="term" value="F:ATP binding"/>
    <property type="evidence" value="ECO:0007669"/>
    <property type="project" value="UniProtKB-KW"/>
</dbReference>
<dbReference type="PANTHER" id="PTHR43776:SF7">
    <property type="entry name" value="D,D-DIPEPTIDE TRANSPORT ATP-BINDING PROTEIN DDPF-RELATED"/>
    <property type="match status" value="1"/>
</dbReference>
<reference evidence="6 7" key="1">
    <citation type="submission" date="2018-09" db="EMBL/GenBank/DDBJ databases">
        <title>Genome sequencing of strain 2DFW10M-5.</title>
        <authorList>
            <person name="Heo J."/>
            <person name="Kim S.-J."/>
            <person name="Kwon S.-W."/>
        </authorList>
    </citation>
    <scope>NUCLEOTIDE SEQUENCE [LARGE SCALE GENOMIC DNA]</scope>
    <source>
        <strain evidence="6 7">2DFW10M-5</strain>
    </source>
</reference>
<dbReference type="GO" id="GO:0016887">
    <property type="term" value="F:ATP hydrolysis activity"/>
    <property type="evidence" value="ECO:0007669"/>
    <property type="project" value="InterPro"/>
</dbReference>
<dbReference type="InterPro" id="IPR003439">
    <property type="entry name" value="ABC_transporter-like_ATP-bd"/>
</dbReference>
<dbReference type="PANTHER" id="PTHR43776">
    <property type="entry name" value="TRANSPORT ATP-BINDING PROTEIN"/>
    <property type="match status" value="1"/>
</dbReference>
<dbReference type="SMART" id="SM00382">
    <property type="entry name" value="AAA"/>
    <property type="match status" value="1"/>
</dbReference>
<proteinExistence type="inferred from homology"/>
<dbReference type="InterPro" id="IPR027417">
    <property type="entry name" value="P-loop_NTPase"/>
</dbReference>
<dbReference type="InterPro" id="IPR050319">
    <property type="entry name" value="ABC_transp_ATP-bind"/>
</dbReference>
<evidence type="ECO:0000259" key="5">
    <source>
        <dbReference type="PROSITE" id="PS50893"/>
    </source>
</evidence>
<protein>
    <submittedName>
        <fullName evidence="6">ABC transporter ATP-binding protein</fullName>
    </submittedName>
</protein>
<evidence type="ECO:0000256" key="1">
    <source>
        <dbReference type="ARBA" id="ARBA00005417"/>
    </source>
</evidence>
<evidence type="ECO:0000256" key="3">
    <source>
        <dbReference type="ARBA" id="ARBA00022741"/>
    </source>
</evidence>
<accession>A0A387BMG6</accession>